<keyword evidence="13" id="KW-1185">Reference proteome</keyword>
<evidence type="ECO:0000256" key="4">
    <source>
        <dbReference type="ARBA" id="ARBA00022741"/>
    </source>
</evidence>
<protein>
    <recommendedName>
        <fullName evidence="1">non-specific serine/threonine protein kinase</fullName>
        <ecNumber evidence="1">2.7.11.1</ecNumber>
    </recommendedName>
</protein>
<evidence type="ECO:0000313" key="13">
    <source>
        <dbReference type="Proteomes" id="UP000636709"/>
    </source>
</evidence>
<evidence type="ECO:0000259" key="11">
    <source>
        <dbReference type="PROSITE" id="PS50011"/>
    </source>
</evidence>
<keyword evidence="4 9" id="KW-0547">Nucleotide-binding</keyword>
<keyword evidence="2 10" id="KW-0723">Serine/threonine-protein kinase</keyword>
<evidence type="ECO:0000313" key="12">
    <source>
        <dbReference type="EMBL" id="KAF8727970.1"/>
    </source>
</evidence>
<dbReference type="PROSITE" id="PS00107">
    <property type="entry name" value="PROTEIN_KINASE_ATP"/>
    <property type="match status" value="1"/>
</dbReference>
<dbReference type="OrthoDB" id="601334at2759"/>
<evidence type="ECO:0000256" key="3">
    <source>
        <dbReference type="ARBA" id="ARBA00022679"/>
    </source>
</evidence>
<comment type="catalytic activity">
    <reaction evidence="8">
        <text>L-seryl-[protein] + ATP = O-phospho-L-seryl-[protein] + ADP + H(+)</text>
        <dbReference type="Rhea" id="RHEA:17989"/>
        <dbReference type="Rhea" id="RHEA-COMP:9863"/>
        <dbReference type="Rhea" id="RHEA-COMP:11604"/>
        <dbReference type="ChEBI" id="CHEBI:15378"/>
        <dbReference type="ChEBI" id="CHEBI:29999"/>
        <dbReference type="ChEBI" id="CHEBI:30616"/>
        <dbReference type="ChEBI" id="CHEBI:83421"/>
        <dbReference type="ChEBI" id="CHEBI:456216"/>
        <dbReference type="EC" id="2.7.11.1"/>
    </reaction>
</comment>
<reference evidence="12" key="1">
    <citation type="submission" date="2020-07" db="EMBL/GenBank/DDBJ databases">
        <title>Genome sequence and genetic diversity analysis of an under-domesticated orphan crop, white fonio (Digitaria exilis).</title>
        <authorList>
            <person name="Bennetzen J.L."/>
            <person name="Chen S."/>
            <person name="Ma X."/>
            <person name="Wang X."/>
            <person name="Yssel A.E.J."/>
            <person name="Chaluvadi S.R."/>
            <person name="Johnson M."/>
            <person name="Gangashetty P."/>
            <person name="Hamidou F."/>
            <person name="Sanogo M.D."/>
            <person name="Zwaenepoel A."/>
            <person name="Wallace J."/>
            <person name="Van De Peer Y."/>
            <person name="Van Deynze A."/>
        </authorList>
    </citation>
    <scope>NUCLEOTIDE SEQUENCE</scope>
    <source>
        <tissue evidence="12">Leaves</tissue>
    </source>
</reference>
<dbReference type="Proteomes" id="UP000636709">
    <property type="component" value="Unassembled WGS sequence"/>
</dbReference>
<keyword evidence="6 9" id="KW-0067">ATP-binding</keyword>
<comment type="catalytic activity">
    <reaction evidence="7">
        <text>L-threonyl-[protein] + ATP = O-phospho-L-threonyl-[protein] + ADP + H(+)</text>
        <dbReference type="Rhea" id="RHEA:46608"/>
        <dbReference type="Rhea" id="RHEA-COMP:11060"/>
        <dbReference type="Rhea" id="RHEA-COMP:11605"/>
        <dbReference type="ChEBI" id="CHEBI:15378"/>
        <dbReference type="ChEBI" id="CHEBI:30013"/>
        <dbReference type="ChEBI" id="CHEBI:30616"/>
        <dbReference type="ChEBI" id="CHEBI:61977"/>
        <dbReference type="ChEBI" id="CHEBI:456216"/>
        <dbReference type="EC" id="2.7.11.1"/>
    </reaction>
</comment>
<dbReference type="InterPro" id="IPR011009">
    <property type="entry name" value="Kinase-like_dom_sf"/>
</dbReference>
<dbReference type="Pfam" id="PF00069">
    <property type="entry name" value="Pkinase"/>
    <property type="match status" value="1"/>
</dbReference>
<dbReference type="PANTHER" id="PTHR45707">
    <property type="entry name" value="C2 CALCIUM/LIPID-BINDING PLANT PHOSPHORIBOSYLTRANSFERASE FAMILY PROTEIN"/>
    <property type="match status" value="1"/>
</dbReference>
<sequence length="284" mass="32711">MDYKENEVEDLERVYRDVNAEPIQIPYAVLKSITKNFTQVIGHGAFGVVYLGALRNENELLVAVKKLFPLKDFSERQFLAEVGCLKKIKHNNTVRFLGYCADTQGIVMEVEGKQRIGEIQQRFICLEYVPNGSLDNYLEEKTHGYGWNTRYQIIKGICQGLHYLHQLRMYHLDLKPENVLLGAKMEPKISDFGLSRCIDGDQFTIYTTHVQGTPGYIPPEHINDRKISLKSDIFSLGIIMTRLLIGSMDIIPENVRIYLTFLVAILHNSLMYSVFDTRNFYVAY</sequence>
<accession>A0A835F4C0</accession>
<dbReference type="FunFam" id="1.10.510.10:FF:001023">
    <property type="entry name" value="Os07g0541700 protein"/>
    <property type="match status" value="1"/>
</dbReference>
<keyword evidence="5" id="KW-0418">Kinase</keyword>
<dbReference type="InterPro" id="IPR000719">
    <property type="entry name" value="Prot_kinase_dom"/>
</dbReference>
<comment type="caution">
    <text evidence="12">The sequence shown here is derived from an EMBL/GenBank/DDBJ whole genome shotgun (WGS) entry which is preliminary data.</text>
</comment>
<dbReference type="InterPro" id="IPR008271">
    <property type="entry name" value="Ser/Thr_kinase_AS"/>
</dbReference>
<evidence type="ECO:0000256" key="2">
    <source>
        <dbReference type="ARBA" id="ARBA00022527"/>
    </source>
</evidence>
<dbReference type="PROSITE" id="PS00108">
    <property type="entry name" value="PROTEIN_KINASE_ST"/>
    <property type="match status" value="1"/>
</dbReference>
<evidence type="ECO:0000256" key="6">
    <source>
        <dbReference type="ARBA" id="ARBA00022840"/>
    </source>
</evidence>
<dbReference type="SUPFAM" id="SSF56112">
    <property type="entry name" value="Protein kinase-like (PK-like)"/>
    <property type="match status" value="1"/>
</dbReference>
<feature type="domain" description="Protein kinase" evidence="11">
    <location>
        <begin position="35"/>
        <end position="284"/>
    </location>
</feature>
<evidence type="ECO:0000256" key="5">
    <source>
        <dbReference type="ARBA" id="ARBA00022777"/>
    </source>
</evidence>
<dbReference type="EMBL" id="JACEFO010001629">
    <property type="protein sequence ID" value="KAF8727970.1"/>
    <property type="molecule type" value="Genomic_DNA"/>
</dbReference>
<evidence type="ECO:0000256" key="8">
    <source>
        <dbReference type="ARBA" id="ARBA00048679"/>
    </source>
</evidence>
<name>A0A835F4C0_9POAL</name>
<proteinExistence type="inferred from homology"/>
<dbReference type="AlphaFoldDB" id="A0A835F4C0"/>
<keyword evidence="3" id="KW-0808">Transferase</keyword>
<dbReference type="GO" id="GO:0004674">
    <property type="term" value="F:protein serine/threonine kinase activity"/>
    <property type="evidence" value="ECO:0007669"/>
    <property type="project" value="UniProtKB-KW"/>
</dbReference>
<dbReference type="EC" id="2.7.11.1" evidence="1"/>
<gene>
    <name evidence="12" type="ORF">HU200_018542</name>
</gene>
<evidence type="ECO:0000256" key="7">
    <source>
        <dbReference type="ARBA" id="ARBA00047899"/>
    </source>
</evidence>
<feature type="binding site" evidence="9">
    <location>
        <position position="71"/>
    </location>
    <ligand>
        <name>ATP</name>
        <dbReference type="ChEBI" id="CHEBI:30616"/>
    </ligand>
</feature>
<dbReference type="Gene3D" id="1.10.510.10">
    <property type="entry name" value="Transferase(Phosphotransferase) domain 1"/>
    <property type="match status" value="1"/>
</dbReference>
<dbReference type="SMART" id="SM00220">
    <property type="entry name" value="S_TKc"/>
    <property type="match status" value="1"/>
</dbReference>
<evidence type="ECO:0000256" key="9">
    <source>
        <dbReference type="PROSITE-ProRule" id="PRU10141"/>
    </source>
</evidence>
<evidence type="ECO:0000256" key="10">
    <source>
        <dbReference type="RuleBase" id="RU000304"/>
    </source>
</evidence>
<dbReference type="PROSITE" id="PS50011">
    <property type="entry name" value="PROTEIN_KINASE_DOM"/>
    <property type="match status" value="1"/>
</dbReference>
<comment type="similarity">
    <text evidence="10">Belongs to the protein kinase superfamily.</text>
</comment>
<dbReference type="GO" id="GO:0005524">
    <property type="term" value="F:ATP binding"/>
    <property type="evidence" value="ECO:0007669"/>
    <property type="project" value="UniProtKB-UniRule"/>
</dbReference>
<evidence type="ECO:0000256" key="1">
    <source>
        <dbReference type="ARBA" id="ARBA00012513"/>
    </source>
</evidence>
<organism evidence="12 13">
    <name type="scientific">Digitaria exilis</name>
    <dbReference type="NCBI Taxonomy" id="1010633"/>
    <lineage>
        <taxon>Eukaryota</taxon>
        <taxon>Viridiplantae</taxon>
        <taxon>Streptophyta</taxon>
        <taxon>Embryophyta</taxon>
        <taxon>Tracheophyta</taxon>
        <taxon>Spermatophyta</taxon>
        <taxon>Magnoliopsida</taxon>
        <taxon>Liliopsida</taxon>
        <taxon>Poales</taxon>
        <taxon>Poaceae</taxon>
        <taxon>PACMAD clade</taxon>
        <taxon>Panicoideae</taxon>
        <taxon>Panicodae</taxon>
        <taxon>Paniceae</taxon>
        <taxon>Anthephorinae</taxon>
        <taxon>Digitaria</taxon>
    </lineage>
</organism>
<dbReference type="PANTHER" id="PTHR45707:SF43">
    <property type="entry name" value="PROTEIN KINASE DOMAIN-CONTAINING PROTEIN"/>
    <property type="match status" value="1"/>
</dbReference>
<dbReference type="InterPro" id="IPR017441">
    <property type="entry name" value="Protein_kinase_ATP_BS"/>
</dbReference>